<evidence type="ECO:0008006" key="3">
    <source>
        <dbReference type="Google" id="ProtNLM"/>
    </source>
</evidence>
<sequence length="222" mass="24652">MAKRVTSKTSTALAIVPISQPASVPSADPVSEPELAKPRVFIHDVCTDHPDLSYSRYWWDQKHDREGITPWIAKKLCPGDDPIFGHAAKAEVLLPPTAPSDYMDVHFLTSQFDRTLPSFEKHAMVQMKLFLDQQEAWHIGYERVRSFARAHFAATHPVILIAHVPQIVGLEGNGSHVHCVVLSRGINVNGFTPACTTLCSDRGYRKALAAWRKHLKAEGKGA</sequence>
<name>A0A845AIQ5_9SPHN</name>
<reference evidence="1 2" key="1">
    <citation type="submission" date="2019-12" db="EMBL/GenBank/DDBJ databases">
        <title>Genomic-based taxomic classification of the family Erythrobacteraceae.</title>
        <authorList>
            <person name="Xu L."/>
        </authorList>
    </citation>
    <scope>NUCLEOTIDE SEQUENCE [LARGE SCALE GENOMIC DNA]</scope>
    <source>
        <strain evidence="1 2">KEMB 9005-328</strain>
    </source>
</reference>
<dbReference type="AlphaFoldDB" id="A0A845AIQ5"/>
<gene>
    <name evidence="1" type="ORF">GRI58_15125</name>
</gene>
<dbReference type="EMBL" id="WTYA01000017">
    <property type="protein sequence ID" value="MXP30140.1"/>
    <property type="molecule type" value="Genomic_DNA"/>
</dbReference>
<protein>
    <recommendedName>
        <fullName evidence="3">MobA/MobL protein domain-containing protein</fullName>
    </recommendedName>
</protein>
<dbReference type="OrthoDB" id="9017325at2"/>
<keyword evidence="2" id="KW-1185">Reference proteome</keyword>
<organism evidence="1 2">
    <name type="scientific">Qipengyuania algicida</name>
    <dbReference type="NCBI Taxonomy" id="1836209"/>
    <lineage>
        <taxon>Bacteria</taxon>
        <taxon>Pseudomonadati</taxon>
        <taxon>Pseudomonadota</taxon>
        <taxon>Alphaproteobacteria</taxon>
        <taxon>Sphingomonadales</taxon>
        <taxon>Erythrobacteraceae</taxon>
        <taxon>Qipengyuania</taxon>
    </lineage>
</organism>
<evidence type="ECO:0000313" key="1">
    <source>
        <dbReference type="EMBL" id="MXP30140.1"/>
    </source>
</evidence>
<proteinExistence type="predicted"/>
<dbReference type="RefSeq" id="WP_160754441.1">
    <property type="nucleotide sequence ID" value="NZ_WTYA01000017.1"/>
</dbReference>
<comment type="caution">
    <text evidence="1">The sequence shown here is derived from an EMBL/GenBank/DDBJ whole genome shotgun (WGS) entry which is preliminary data.</text>
</comment>
<dbReference type="Proteomes" id="UP000439780">
    <property type="component" value="Unassembled WGS sequence"/>
</dbReference>
<accession>A0A845AIQ5</accession>
<evidence type="ECO:0000313" key="2">
    <source>
        <dbReference type="Proteomes" id="UP000439780"/>
    </source>
</evidence>